<dbReference type="EMBL" id="SWFS01000108">
    <property type="protein sequence ID" value="KAA8916326.1"/>
    <property type="molecule type" value="Genomic_DNA"/>
</dbReference>
<evidence type="ECO:0000256" key="9">
    <source>
        <dbReference type="ARBA" id="ARBA00022833"/>
    </source>
</evidence>
<dbReference type="InterPro" id="IPR015063">
    <property type="entry name" value="USP8_dimer"/>
</dbReference>
<dbReference type="Gene3D" id="3.40.140.10">
    <property type="entry name" value="Cytidine Deaminase, domain 2"/>
    <property type="match status" value="1"/>
</dbReference>
<dbReference type="PANTHER" id="PTHR12947:SF13">
    <property type="entry name" value="FI19924P1"/>
    <property type="match status" value="1"/>
</dbReference>
<organism evidence="16 17">
    <name type="scientific">Trichomonascus ciferrii</name>
    <dbReference type="NCBI Taxonomy" id="44093"/>
    <lineage>
        <taxon>Eukaryota</taxon>
        <taxon>Fungi</taxon>
        <taxon>Dikarya</taxon>
        <taxon>Ascomycota</taxon>
        <taxon>Saccharomycotina</taxon>
        <taxon>Dipodascomycetes</taxon>
        <taxon>Dipodascales</taxon>
        <taxon>Trichomonascaceae</taxon>
        <taxon>Trichomonascus</taxon>
        <taxon>Trichomonascus ciferrii complex</taxon>
    </lineage>
</organism>
<dbReference type="Pfam" id="PF08969">
    <property type="entry name" value="USP8_dimer"/>
    <property type="match status" value="1"/>
</dbReference>
<keyword evidence="10" id="KW-0482">Metalloprotease</keyword>
<comment type="similarity">
    <text evidence="2">Belongs to the peptidase M67C family.</text>
</comment>
<accession>A0A642VAM2</accession>
<dbReference type="GO" id="GO:0004869">
    <property type="term" value="F:cysteine-type endopeptidase inhibitor activity"/>
    <property type="evidence" value="ECO:0007669"/>
    <property type="project" value="UniProtKB-KW"/>
</dbReference>
<evidence type="ECO:0000313" key="17">
    <source>
        <dbReference type="Proteomes" id="UP000761534"/>
    </source>
</evidence>
<gene>
    <name evidence="16" type="ORF">TRICI_001514</name>
</gene>
<dbReference type="Proteomes" id="UP000761534">
    <property type="component" value="Unassembled WGS sequence"/>
</dbReference>
<dbReference type="GO" id="GO:0061578">
    <property type="term" value="F:K63-linked deubiquitinase activity"/>
    <property type="evidence" value="ECO:0007669"/>
    <property type="project" value="InterPro"/>
</dbReference>
<comment type="function">
    <text evidence="11">Inhibitor of the DOA4 deubiquitinase involved in the regulation of protein degradation by the proteasome and maintenance of a normal level of free ubiquitin.</text>
</comment>
<dbReference type="InterPro" id="IPR036181">
    <property type="entry name" value="MIT_dom_sf"/>
</dbReference>
<dbReference type="InterPro" id="IPR000555">
    <property type="entry name" value="JAMM/MPN+_dom"/>
</dbReference>
<dbReference type="Gene3D" id="1.20.58.80">
    <property type="entry name" value="Phosphotransferase system, lactose/cellobiose-type IIA subunit"/>
    <property type="match status" value="1"/>
</dbReference>
<keyword evidence="3" id="KW-0645">Protease</keyword>
<evidence type="ECO:0000259" key="15">
    <source>
        <dbReference type="PROSITE" id="PS50249"/>
    </source>
</evidence>
<dbReference type="GO" id="GO:0070536">
    <property type="term" value="P:protein K63-linked deubiquitination"/>
    <property type="evidence" value="ECO:0007669"/>
    <property type="project" value="InterPro"/>
</dbReference>
<dbReference type="InterPro" id="IPR037518">
    <property type="entry name" value="MPN"/>
</dbReference>
<dbReference type="FunFam" id="3.40.140.10:FF:000033">
    <property type="entry name" value="AMSH-like protease sst2"/>
    <property type="match status" value="1"/>
</dbReference>
<dbReference type="GO" id="GO:0005768">
    <property type="term" value="C:endosome"/>
    <property type="evidence" value="ECO:0007669"/>
    <property type="project" value="TreeGrafter"/>
</dbReference>
<dbReference type="GO" id="GO:0046872">
    <property type="term" value="F:metal ion binding"/>
    <property type="evidence" value="ECO:0007669"/>
    <property type="project" value="UniProtKB-KW"/>
</dbReference>
<dbReference type="OrthoDB" id="3640at2759"/>
<evidence type="ECO:0000313" key="16">
    <source>
        <dbReference type="EMBL" id="KAA8916326.1"/>
    </source>
</evidence>
<protein>
    <recommendedName>
        <fullName evidence="13">Regulator of free ubiquitin chains 1</fullName>
    </recommendedName>
</protein>
<keyword evidence="7" id="KW-0833">Ubl conjugation pathway</keyword>
<keyword evidence="6" id="KW-0479">Metal-binding</keyword>
<reference evidence="16" key="1">
    <citation type="journal article" date="2019" name="G3 (Bethesda)">
        <title>Genome Assemblies of Two Rare Opportunistic Yeast Pathogens: Diutina rugosa (syn. Candida rugosa) and Trichomonascus ciferrii (syn. Candida ciferrii).</title>
        <authorList>
            <person name="Mixao V."/>
            <person name="Saus E."/>
            <person name="Hansen A.P."/>
            <person name="Lass-Florl C."/>
            <person name="Gabaldon T."/>
        </authorList>
    </citation>
    <scope>NUCLEOTIDE SEQUENCE</scope>
    <source>
        <strain evidence="16">CBS 4856</strain>
    </source>
</reference>
<feature type="region of interest" description="Disordered" evidence="14">
    <location>
        <begin position="123"/>
        <end position="176"/>
    </location>
</feature>
<dbReference type="GO" id="GO:0006508">
    <property type="term" value="P:proteolysis"/>
    <property type="evidence" value="ECO:0007669"/>
    <property type="project" value="UniProtKB-KW"/>
</dbReference>
<proteinExistence type="inferred from homology"/>
<evidence type="ECO:0000256" key="3">
    <source>
        <dbReference type="ARBA" id="ARBA00022670"/>
    </source>
</evidence>
<evidence type="ECO:0000256" key="8">
    <source>
        <dbReference type="ARBA" id="ARBA00022801"/>
    </source>
</evidence>
<comment type="cofactor">
    <cofactor evidence="1">
        <name>Zn(2+)</name>
        <dbReference type="ChEBI" id="CHEBI:29105"/>
    </cofactor>
</comment>
<evidence type="ECO:0000256" key="1">
    <source>
        <dbReference type="ARBA" id="ARBA00001947"/>
    </source>
</evidence>
<dbReference type="InterPro" id="IPR044098">
    <property type="entry name" value="STAMBP/STALP-like_MPN"/>
</dbReference>
<dbReference type="GO" id="GO:0016020">
    <property type="term" value="C:membrane"/>
    <property type="evidence" value="ECO:0007669"/>
    <property type="project" value="TreeGrafter"/>
</dbReference>
<keyword evidence="9" id="KW-0862">Zinc</keyword>
<evidence type="ECO:0000256" key="2">
    <source>
        <dbReference type="ARBA" id="ARBA00010981"/>
    </source>
</evidence>
<comment type="similarity">
    <text evidence="12">Belongs to the RFU1 family.</text>
</comment>
<evidence type="ECO:0000256" key="7">
    <source>
        <dbReference type="ARBA" id="ARBA00022786"/>
    </source>
</evidence>
<evidence type="ECO:0000256" key="13">
    <source>
        <dbReference type="ARBA" id="ARBA00039609"/>
    </source>
</evidence>
<dbReference type="VEuPathDB" id="FungiDB:TRICI_001514"/>
<keyword evidence="8" id="KW-0378">Hydrolase</keyword>
<dbReference type="PROSITE" id="PS50249">
    <property type="entry name" value="MPN"/>
    <property type="match status" value="1"/>
</dbReference>
<keyword evidence="5" id="KW-0789">Thiol protease inhibitor</keyword>
<dbReference type="SUPFAM" id="SSF116846">
    <property type="entry name" value="MIT domain"/>
    <property type="match status" value="1"/>
</dbReference>
<sequence>MAPRTIRQLAEESLKYDFTPGISFRSWIHVARSMLQQAAIYEREEEHEEAYILYSRFADLLINALPKHPELGSNSVAKRQLKEYVGKVPDVFEHMGRIKGIIESNVDNYNAMLRAAEQSRKRVARLKQLQKQNSSNASASPSEGEPVATPSTATTATTNVENNGVAGGEEGDDGYRDTLSTLKRLRLGGGNTGVEENGSLVRNWSYPIVPKSGDTGTSSSPSLSSVERPPLPPKAGPSPPPAAPEAVHKSRCATEGGVPLRTVFLPAKLRDQFLEIAHNNTTRKLETCGILCGKLNRNAFFITHLVIPHQESTSDTCTTTNEHILFEYVDKNDLFILGWIHTHPTQSCFLSSIDLHTQNSYQIMLPEAVAIVCAPQHDPSWGIFRLTDPTGIEIIKKCPYNSTFHPHDETDLYRLAYNPGHVVINSGLTHTMKDLRQIQP</sequence>
<feature type="compositionally biased region" description="Low complexity" evidence="14">
    <location>
        <begin position="218"/>
        <end position="228"/>
    </location>
</feature>
<comment type="caution">
    <text evidence="16">The sequence shown here is derived from an EMBL/GenBank/DDBJ whole genome shotgun (WGS) entry which is preliminary data.</text>
</comment>
<keyword evidence="4" id="KW-0646">Protease inhibitor</keyword>
<feature type="compositionally biased region" description="Polar residues" evidence="14">
    <location>
        <begin position="129"/>
        <end position="141"/>
    </location>
</feature>
<name>A0A642VAM2_9ASCO</name>
<evidence type="ECO:0000256" key="11">
    <source>
        <dbReference type="ARBA" id="ARBA00037208"/>
    </source>
</evidence>
<dbReference type="Pfam" id="PF01398">
    <property type="entry name" value="JAB"/>
    <property type="match status" value="1"/>
</dbReference>
<evidence type="ECO:0000256" key="5">
    <source>
        <dbReference type="ARBA" id="ARBA00022704"/>
    </source>
</evidence>
<evidence type="ECO:0000256" key="4">
    <source>
        <dbReference type="ARBA" id="ARBA00022690"/>
    </source>
</evidence>
<feature type="region of interest" description="Disordered" evidence="14">
    <location>
        <begin position="211"/>
        <end position="251"/>
    </location>
</feature>
<dbReference type="SMART" id="SM00232">
    <property type="entry name" value="JAB_MPN"/>
    <property type="match status" value="1"/>
</dbReference>
<dbReference type="PANTHER" id="PTHR12947">
    <property type="entry name" value="AMSH-LIKE PROTEASE"/>
    <property type="match status" value="1"/>
</dbReference>
<evidence type="ECO:0000256" key="6">
    <source>
        <dbReference type="ARBA" id="ARBA00022723"/>
    </source>
</evidence>
<dbReference type="AlphaFoldDB" id="A0A642VAM2"/>
<evidence type="ECO:0000256" key="14">
    <source>
        <dbReference type="SAM" id="MobiDB-lite"/>
    </source>
</evidence>
<feature type="compositionally biased region" description="Low complexity" evidence="14">
    <location>
        <begin position="148"/>
        <end position="164"/>
    </location>
</feature>
<dbReference type="SUPFAM" id="SSF102712">
    <property type="entry name" value="JAB1/MPN domain"/>
    <property type="match status" value="1"/>
</dbReference>
<feature type="compositionally biased region" description="Pro residues" evidence="14">
    <location>
        <begin position="229"/>
        <end position="243"/>
    </location>
</feature>
<evidence type="ECO:0000256" key="12">
    <source>
        <dbReference type="ARBA" id="ARBA00038426"/>
    </source>
</evidence>
<evidence type="ECO:0000256" key="10">
    <source>
        <dbReference type="ARBA" id="ARBA00023049"/>
    </source>
</evidence>
<keyword evidence="17" id="KW-1185">Reference proteome</keyword>
<feature type="domain" description="MPN" evidence="15">
    <location>
        <begin position="263"/>
        <end position="390"/>
    </location>
</feature>
<dbReference type="CDD" id="cd08066">
    <property type="entry name" value="MPN_AMSH_like"/>
    <property type="match status" value="1"/>
</dbReference>
<dbReference type="GO" id="GO:0140492">
    <property type="term" value="F:metal-dependent deubiquitinase activity"/>
    <property type="evidence" value="ECO:0007669"/>
    <property type="project" value="InterPro"/>
</dbReference>